<evidence type="ECO:0000313" key="2">
    <source>
        <dbReference type="Proteomes" id="UP001224775"/>
    </source>
</evidence>
<name>A0AAD8Y8D2_9STRA</name>
<dbReference type="Proteomes" id="UP001224775">
    <property type="component" value="Unassembled WGS sequence"/>
</dbReference>
<dbReference type="EMBL" id="JATAAI010000013">
    <property type="protein sequence ID" value="KAK1741377.1"/>
    <property type="molecule type" value="Genomic_DNA"/>
</dbReference>
<comment type="caution">
    <text evidence="1">The sequence shown here is derived from an EMBL/GenBank/DDBJ whole genome shotgun (WGS) entry which is preliminary data.</text>
</comment>
<dbReference type="Pfam" id="PF07394">
    <property type="entry name" value="DUF1501"/>
    <property type="match status" value="1"/>
</dbReference>
<dbReference type="SUPFAM" id="SSF49785">
    <property type="entry name" value="Galactose-binding domain-like"/>
    <property type="match status" value="1"/>
</dbReference>
<dbReference type="InterPro" id="IPR014917">
    <property type="entry name" value="DUF1800"/>
</dbReference>
<dbReference type="Pfam" id="PF08811">
    <property type="entry name" value="DUF1800"/>
    <property type="match status" value="2"/>
</dbReference>
<evidence type="ECO:0000313" key="1">
    <source>
        <dbReference type="EMBL" id="KAK1741377.1"/>
    </source>
</evidence>
<dbReference type="PANTHER" id="PTHR43737:SF1">
    <property type="entry name" value="DUF1501 DOMAIN-CONTAINING PROTEIN"/>
    <property type="match status" value="1"/>
</dbReference>
<accession>A0AAD8Y8D2</accession>
<sequence length="1494" mass="165647">MDNQRHVVWYELGLWAQDQLRQRMAFALSELITIVPENIDAETYTEVYTKYYDIFVNNAFGNYADIMKLVSYSPLMAEHLTYLKSKSHPYIFRKEDKRVSSPDENYAREIMQLFTIGLFVLNEDGTQVIDSSTGKPKETYTNEDIESFARAWTGFDRQAVRGNYEERRGGSTDNKIDPMQVIAAYRDPFPKADLAGGFLGDRYLRCVDLPSQSFLKKGAVYTLRGASPLSEYRTDPSQYATETDSAEKFALDTNSALYQLLHNGGQYKLTVELDEDLVCTATECNVDTVRMVKVDDVYYEFKEIPCVQMAFYDNGKQIRAKENKDLGSMCANPNLAHASEACCREERYQEVRQATKVTGVTYFYEGERTKYNTARDRCVNAGKDLCMFEYTNVSPVNDWWKKGYSWTNKDCEIMVKVNSEGYIAVVHDADNSYKNQIDRYGIPAEVDEYETLNWFKVHWDGDFPGSSPENSCAANKCKAHPNGPCVCKTSVSESAVFDSIVNVDKEQVMGQLFIGAMGPEATSVPNSGTGFTAHVVNGLIDTSTVFEVEDKGRTFFLKNIVSEVHLNGWEAVPTILEAEDAAVLQNATIKDSTELSASNARYIDFDATDEAFVTWDVSVSYTGDYSMSLRYALDTYTRQMEVYVNDEEIKWTSPNANPIIDLDYISGNPQGAVGFEPMSRCQGDCDIDDHCAAGLFCFQVNKGGSAFPGCNGASSSDFCVDPNDVDNMLFLPTGGTNDDWRLTEGKIVRLVEGVNTIKVKCPFGNDKRPTIDYLKIEGLPSPTIASKFRNPPHFVAVIGEENSYTEQNMIDAQYETDALLEHLVYHDNVAPFLTTRIMQRFGVSNPSPRYVKTCVEAFKTGLYTSSGSSFGDSSYGSLEALSACIVLDREATDEALYEDPAFGSLREPIIMVMNLLRSMEYSNTLPTVGLDGPPLAEFYNVRLYKMDEKIGQSPHDFPSVFSFFLPEYVPEAGPALSAQLAAPEATILDMPKIIGIQNGMISLIKYGLSDCNDGYASYPGYKWCSDDGLYYRSIGHLARVPAGTTIAELVSEVSLLLTAGRLSQDNRDTIEAACSAETDHDAQFRCIQQLIVFSTEFHSTNKMEKSGEDRAVDTTTVVASKEPYKGLIYLYISGGLDSFHLLAPHTCAPINVYERFRAIRGKNSLSEGIGMKLDEMLVIDGNNPDQPCSTFGIHPNLPILQTLYNDGDAAFIANAGLMAEPVDVNNYRQMTPVQLFAHNAMNRNTQKEDIFDEFVGTGVQGRIADVLKGKDMPVNVFSISGTQAVNVGEPGGAAPFIVSSSGLSDFNKSPSISDMNTVIRSLNNATRKDSGFFAETFANKLSEAITSHEQLKAELDAVDVSTVFPDSGIAAQLKMVAQLMKTRESRGVVRDMFYVEQGGYDTHSNMQINLVNKFTELNAALEAFVAEVKQQGLWNSVTLVQFSEFARTLDPNTGNGSDHAWGANHFHIGGGLAGGKVRGLYPDDFVQSRATQLL</sequence>
<proteinExistence type="predicted"/>
<reference evidence="1" key="1">
    <citation type="submission" date="2023-06" db="EMBL/GenBank/DDBJ databases">
        <title>Survivors Of The Sea: Transcriptome response of Skeletonema marinoi to long-term dormancy.</title>
        <authorList>
            <person name="Pinder M.I.M."/>
            <person name="Kourtchenko O."/>
            <person name="Robertson E.K."/>
            <person name="Larsson T."/>
            <person name="Maumus F."/>
            <person name="Osuna-Cruz C.M."/>
            <person name="Vancaester E."/>
            <person name="Stenow R."/>
            <person name="Vandepoele K."/>
            <person name="Ploug H."/>
            <person name="Bruchert V."/>
            <person name="Godhe A."/>
            <person name="Topel M."/>
        </authorList>
    </citation>
    <scope>NUCLEOTIDE SEQUENCE</scope>
    <source>
        <strain evidence="1">R05AC</strain>
    </source>
</reference>
<dbReference type="PANTHER" id="PTHR43737">
    <property type="entry name" value="BLL7424 PROTEIN"/>
    <property type="match status" value="1"/>
</dbReference>
<dbReference type="InterPro" id="IPR010869">
    <property type="entry name" value="DUF1501"/>
</dbReference>
<dbReference type="InterPro" id="IPR008979">
    <property type="entry name" value="Galactose-bd-like_sf"/>
</dbReference>
<protein>
    <submittedName>
        <fullName evidence="1">DUF1501 and DUF1800 domain-containing protein</fullName>
    </submittedName>
</protein>
<keyword evidence="2" id="KW-1185">Reference proteome</keyword>
<organism evidence="1 2">
    <name type="scientific">Skeletonema marinoi</name>
    <dbReference type="NCBI Taxonomy" id="267567"/>
    <lineage>
        <taxon>Eukaryota</taxon>
        <taxon>Sar</taxon>
        <taxon>Stramenopiles</taxon>
        <taxon>Ochrophyta</taxon>
        <taxon>Bacillariophyta</taxon>
        <taxon>Coscinodiscophyceae</taxon>
        <taxon>Thalassiosirophycidae</taxon>
        <taxon>Thalassiosirales</taxon>
        <taxon>Skeletonemataceae</taxon>
        <taxon>Skeletonema</taxon>
        <taxon>Skeletonema marinoi-dohrnii complex</taxon>
    </lineage>
</organism>
<gene>
    <name evidence="1" type="ORF">QTG54_007855</name>
</gene>
<dbReference type="Gene3D" id="2.60.120.260">
    <property type="entry name" value="Galactose-binding domain-like"/>
    <property type="match status" value="1"/>
</dbReference>